<evidence type="ECO:0000256" key="4">
    <source>
        <dbReference type="ARBA" id="ARBA00022840"/>
    </source>
</evidence>
<dbReference type="PROSITE" id="PS50975">
    <property type="entry name" value="ATP_GRASP"/>
    <property type="match status" value="1"/>
</dbReference>
<protein>
    <submittedName>
        <fullName evidence="7">Acetate--CoA ligase family protein</fullName>
    </submittedName>
</protein>
<evidence type="ECO:0000313" key="7">
    <source>
        <dbReference type="EMBL" id="NEY91798.1"/>
    </source>
</evidence>
<dbReference type="GO" id="GO:0016874">
    <property type="term" value="F:ligase activity"/>
    <property type="evidence" value="ECO:0007669"/>
    <property type="project" value="UniProtKB-KW"/>
</dbReference>
<dbReference type="Gene3D" id="3.30.1490.20">
    <property type="entry name" value="ATP-grasp fold, A domain"/>
    <property type="match status" value="1"/>
</dbReference>
<evidence type="ECO:0000256" key="1">
    <source>
        <dbReference type="ARBA" id="ARBA00022532"/>
    </source>
</evidence>
<dbReference type="GO" id="GO:0006099">
    <property type="term" value="P:tricarboxylic acid cycle"/>
    <property type="evidence" value="ECO:0007669"/>
    <property type="project" value="UniProtKB-KW"/>
</dbReference>
<dbReference type="Proteomes" id="UP000477782">
    <property type="component" value="Unassembled WGS sequence"/>
</dbReference>
<evidence type="ECO:0000259" key="6">
    <source>
        <dbReference type="PROSITE" id="PS50975"/>
    </source>
</evidence>
<dbReference type="SUPFAM" id="SSF51735">
    <property type="entry name" value="NAD(P)-binding Rossmann-fold domains"/>
    <property type="match status" value="1"/>
</dbReference>
<feature type="domain" description="ATP-grasp" evidence="6">
    <location>
        <begin position="503"/>
        <end position="706"/>
    </location>
</feature>
<keyword evidence="3 5" id="KW-0547">Nucleotide-binding</keyword>
<dbReference type="InterPro" id="IPR051538">
    <property type="entry name" value="Acyl-CoA_Synth/Transferase"/>
</dbReference>
<gene>
    <name evidence="7" type="ORF">G4Z14_16000</name>
</gene>
<keyword evidence="1" id="KW-0816">Tricarboxylic acid cycle</keyword>
<sequence>MQQINREPQDTLPHRLQPLLAPRSVALVGASRKRNSVGNDMMRNLIPSGYPGAIYPVNPSYDQLYGHACYPSLSALPEAVDLAVLSVPNRVLERVVDEALAVGVKALVIFASAELEGDTDSLLRDRIAAKARAAGIPVCGANCMGFFNPEHPLRAFSAFHPDPIELGGLTYIAQSGSLLQALLFNDERLKFNLAVSTGQELVTSAADFMDYALDQPSTRVIALVLETIRDPQAFIAALEKARARAVPVIVLKLGRTEAGAHFALSHTGAIAGNAEVYEALFRRHGVISVRDLNELAATAILLGTARRAAPGGLAAILDSGGERELIVDCASDLGVPFASISAETTEVLQKTLDSGLTPVNPVDAWGTGKDFEMVFETCLTALMQDADTAIGMFVADLSEELDLHAGYVDVCQAVARATDKPLVVMTNYSAWSHRKHAVRLARSGVAVLDGTAASLRAVRHALEYRDFLARPAAKAQLAENPRASHWRAVLANRITPLTEDEGYALLSDYGIAVPQHRIVESRVAAREAGLELGFPLVAKTAAPGILHKSDIGGVKLGLKDEAALLAAYDDLATRLGPRVLLSAMASGQVEMAFGLVRDPQFGSFVMVAFGGIWIEVLKDSQLAMVPVDSDVAARRIADLKMARVLDGLRGAAPCDRAALIDTYVRLGALAADLGDLIAELDMNPVLVGPGGVVAVDSLIVPVAAHERSATHD</sequence>
<keyword evidence="8" id="KW-1185">Reference proteome</keyword>
<organism evidence="7 8">
    <name type="scientific">Tabrizicola oligotrophica</name>
    <dbReference type="NCBI Taxonomy" id="2710650"/>
    <lineage>
        <taxon>Bacteria</taxon>
        <taxon>Pseudomonadati</taxon>
        <taxon>Pseudomonadota</taxon>
        <taxon>Alphaproteobacteria</taxon>
        <taxon>Rhodobacterales</taxon>
        <taxon>Paracoccaceae</taxon>
        <taxon>Tabrizicola</taxon>
    </lineage>
</organism>
<dbReference type="SMART" id="SM00881">
    <property type="entry name" value="CoA_binding"/>
    <property type="match status" value="1"/>
</dbReference>
<dbReference type="Pfam" id="PF13380">
    <property type="entry name" value="CoA_binding_2"/>
    <property type="match status" value="1"/>
</dbReference>
<dbReference type="RefSeq" id="WP_164627559.1">
    <property type="nucleotide sequence ID" value="NZ_JAAIVJ010000013.1"/>
</dbReference>
<comment type="caution">
    <text evidence="7">The sequence shown here is derived from an EMBL/GenBank/DDBJ whole genome shotgun (WGS) entry which is preliminary data.</text>
</comment>
<dbReference type="Pfam" id="PF13607">
    <property type="entry name" value="Succ_CoA_lig"/>
    <property type="match status" value="1"/>
</dbReference>
<dbReference type="PANTHER" id="PTHR43334">
    <property type="entry name" value="ACETATE--COA LIGASE [ADP-FORMING]"/>
    <property type="match status" value="1"/>
</dbReference>
<name>A0A6M0QWF0_9RHOB</name>
<evidence type="ECO:0000256" key="2">
    <source>
        <dbReference type="ARBA" id="ARBA00022598"/>
    </source>
</evidence>
<keyword evidence="2 7" id="KW-0436">Ligase</keyword>
<dbReference type="InterPro" id="IPR036291">
    <property type="entry name" value="NAD(P)-bd_dom_sf"/>
</dbReference>
<dbReference type="SUPFAM" id="SSF56059">
    <property type="entry name" value="Glutathione synthetase ATP-binding domain-like"/>
    <property type="match status" value="1"/>
</dbReference>
<dbReference type="EMBL" id="JAAIVJ010000013">
    <property type="protein sequence ID" value="NEY91798.1"/>
    <property type="molecule type" value="Genomic_DNA"/>
</dbReference>
<accession>A0A6M0QWF0</accession>
<dbReference type="SUPFAM" id="SSF52210">
    <property type="entry name" value="Succinyl-CoA synthetase domains"/>
    <property type="match status" value="2"/>
</dbReference>
<proteinExistence type="predicted"/>
<dbReference type="Gene3D" id="3.30.470.20">
    <property type="entry name" value="ATP-grasp fold, B domain"/>
    <property type="match status" value="1"/>
</dbReference>
<dbReference type="InterPro" id="IPR032875">
    <property type="entry name" value="Succ_CoA_lig_flav_dom"/>
</dbReference>
<evidence type="ECO:0000256" key="5">
    <source>
        <dbReference type="PROSITE-ProRule" id="PRU00409"/>
    </source>
</evidence>
<evidence type="ECO:0000256" key="3">
    <source>
        <dbReference type="ARBA" id="ARBA00022741"/>
    </source>
</evidence>
<reference evidence="7 8" key="1">
    <citation type="submission" date="2020-02" db="EMBL/GenBank/DDBJ databases">
        <authorList>
            <person name="Chen W.-M."/>
        </authorList>
    </citation>
    <scope>NUCLEOTIDE SEQUENCE [LARGE SCALE GENOMIC DNA]</scope>
    <source>
        <strain evidence="7 8">KMS-5</strain>
    </source>
</reference>
<dbReference type="Pfam" id="PF13549">
    <property type="entry name" value="ATP-grasp_5"/>
    <property type="match status" value="1"/>
</dbReference>
<keyword evidence="4 5" id="KW-0067">ATP-binding</keyword>
<dbReference type="GO" id="GO:0005524">
    <property type="term" value="F:ATP binding"/>
    <property type="evidence" value="ECO:0007669"/>
    <property type="project" value="UniProtKB-UniRule"/>
</dbReference>
<dbReference type="InterPro" id="IPR016102">
    <property type="entry name" value="Succinyl-CoA_synth-like"/>
</dbReference>
<evidence type="ECO:0000313" key="8">
    <source>
        <dbReference type="Proteomes" id="UP000477782"/>
    </source>
</evidence>
<dbReference type="GO" id="GO:0046872">
    <property type="term" value="F:metal ion binding"/>
    <property type="evidence" value="ECO:0007669"/>
    <property type="project" value="InterPro"/>
</dbReference>
<dbReference type="InterPro" id="IPR011761">
    <property type="entry name" value="ATP-grasp"/>
</dbReference>
<dbReference type="PANTHER" id="PTHR43334:SF1">
    <property type="entry name" value="3-HYDROXYPROPIONATE--COA LIGASE [ADP-FORMING]"/>
    <property type="match status" value="1"/>
</dbReference>
<dbReference type="Gene3D" id="3.40.50.720">
    <property type="entry name" value="NAD(P)-binding Rossmann-like Domain"/>
    <property type="match status" value="1"/>
</dbReference>
<dbReference type="Gene3D" id="3.40.50.261">
    <property type="entry name" value="Succinyl-CoA synthetase domains"/>
    <property type="match status" value="2"/>
</dbReference>
<dbReference type="AlphaFoldDB" id="A0A6M0QWF0"/>
<dbReference type="InterPro" id="IPR003781">
    <property type="entry name" value="CoA-bd"/>
</dbReference>
<dbReference type="InterPro" id="IPR013815">
    <property type="entry name" value="ATP_grasp_subdomain_1"/>
</dbReference>